<evidence type="ECO:0000313" key="5">
    <source>
        <dbReference type="Proteomes" id="UP000622797"/>
    </source>
</evidence>
<name>A0A8H4TX86_9HYPO</name>
<evidence type="ECO:0000313" key="4">
    <source>
        <dbReference type="EMBL" id="KAF4965669.1"/>
    </source>
</evidence>
<keyword evidence="5" id="KW-1185">Reference proteome</keyword>
<feature type="compositionally biased region" description="Basic and acidic residues" evidence="2">
    <location>
        <begin position="1153"/>
        <end position="1166"/>
    </location>
</feature>
<evidence type="ECO:0000256" key="1">
    <source>
        <dbReference type="ARBA" id="ARBA00007920"/>
    </source>
</evidence>
<organism evidence="4 5">
    <name type="scientific">Fusarium sarcochroum</name>
    <dbReference type="NCBI Taxonomy" id="1208366"/>
    <lineage>
        <taxon>Eukaryota</taxon>
        <taxon>Fungi</taxon>
        <taxon>Dikarya</taxon>
        <taxon>Ascomycota</taxon>
        <taxon>Pezizomycotina</taxon>
        <taxon>Sordariomycetes</taxon>
        <taxon>Hypocreomycetidae</taxon>
        <taxon>Hypocreales</taxon>
        <taxon>Nectriaceae</taxon>
        <taxon>Fusarium</taxon>
        <taxon>Fusarium lateritium species complex</taxon>
    </lineage>
</organism>
<feature type="region of interest" description="Disordered" evidence="2">
    <location>
        <begin position="1152"/>
        <end position="1174"/>
    </location>
</feature>
<dbReference type="SUPFAM" id="SSF53474">
    <property type="entry name" value="alpha/beta-Hydrolases"/>
    <property type="match status" value="1"/>
</dbReference>
<comment type="similarity">
    <text evidence="1">Belongs to the putative lipase ROG1 family.</text>
</comment>
<evidence type="ECO:0000259" key="3">
    <source>
        <dbReference type="Pfam" id="PF05057"/>
    </source>
</evidence>
<dbReference type="SUPFAM" id="SSF52540">
    <property type="entry name" value="P-loop containing nucleoside triphosphate hydrolases"/>
    <property type="match status" value="1"/>
</dbReference>
<dbReference type="Proteomes" id="UP000622797">
    <property type="component" value="Unassembled WGS sequence"/>
</dbReference>
<dbReference type="InterPro" id="IPR011990">
    <property type="entry name" value="TPR-like_helical_dom_sf"/>
</dbReference>
<feature type="domain" description="DUF676" evidence="3">
    <location>
        <begin position="96"/>
        <end position="168"/>
    </location>
</feature>
<reference evidence="4" key="2">
    <citation type="submission" date="2020-05" db="EMBL/GenBank/DDBJ databases">
        <authorList>
            <person name="Kim H.-S."/>
            <person name="Proctor R.H."/>
            <person name="Brown D.W."/>
        </authorList>
    </citation>
    <scope>NUCLEOTIDE SEQUENCE</scope>
    <source>
        <strain evidence="4">NRRL 20472</strain>
    </source>
</reference>
<gene>
    <name evidence="4" type="ORF">FSARC_6564</name>
</gene>
<dbReference type="Gene3D" id="1.25.40.10">
    <property type="entry name" value="Tetratricopeptide repeat domain"/>
    <property type="match status" value="1"/>
</dbReference>
<protein>
    <recommendedName>
        <fullName evidence="3">DUF676 domain-containing protein</fullName>
    </recommendedName>
</protein>
<dbReference type="InterPro" id="IPR052374">
    <property type="entry name" value="SERAC1"/>
</dbReference>
<dbReference type="SUPFAM" id="SSF48452">
    <property type="entry name" value="TPR-like"/>
    <property type="match status" value="1"/>
</dbReference>
<proteinExistence type="inferred from homology"/>
<dbReference type="PANTHER" id="PTHR48182">
    <property type="entry name" value="PROTEIN SERAC1"/>
    <property type="match status" value="1"/>
</dbReference>
<reference evidence="4" key="1">
    <citation type="journal article" date="2020" name="BMC Genomics">
        <title>Correction to: Identification and distribution of gene clusters required for synthesis of sphingolipid metabolism inhibitors in diverse species of the filamentous fungus Fusarium.</title>
        <authorList>
            <person name="Kim H.S."/>
            <person name="Lohmar J.M."/>
            <person name="Busman M."/>
            <person name="Brown D.W."/>
            <person name="Naumann T.A."/>
            <person name="Divon H.H."/>
            <person name="Lysoe E."/>
            <person name="Uhlig S."/>
            <person name="Proctor R.H."/>
        </authorList>
    </citation>
    <scope>NUCLEOTIDE SEQUENCE</scope>
    <source>
        <strain evidence="4">NRRL 20472</strain>
    </source>
</reference>
<comment type="caution">
    <text evidence="4">The sequence shown here is derived from an EMBL/GenBank/DDBJ whole genome shotgun (WGS) entry which is preliminary data.</text>
</comment>
<sequence>MTDSWEPLFSDSWSQEIPDGRRFLVDIIAVSGLNVHGADPKAHAMKTWTFGGNPNDFSWLNQMASENHARLMFFTWDSRIIGRQQTISFSDQANDLVDAIRDERTDLRRPIIFVAHSLGGILVEQALIKARIHFENDDPRFSIARNTTSLIFLGTPHLGSDKTEELCIRVLRNIAMAVGYNKSQELIDILSKGSGISDLRRDDFRYCRDKFSIVSVFETDSSIIVDKTSAVYGTANEEQIASDKSHADLCRYDRHDTSLKRIVKAVSRELEKAKAKRIEDAVFVDPQAPDLKLKTSLLVLHGIPGTGKKTLISWFSNEHCILWDFVAVVNASSKKSLHDGFAQTVSELKECPPRGDPSRLACRELRKLGRFLLILTDVTPGVIEPDLLPRNSKMQGGLVIMSTSVVPEVMLRDGSIGNDYQHVAVGGMTEIEGHSLLKDSLVQKAYQDGQLSDMAVIEDDDFESLREDLLAMVHYHPLSIRLVRGCLGPARPSPKAACEYFYKSLAQPRRDGRGSNPLQIAEAAVKTVYETIINSPGSECALSLLHFFAYISTNQFSISLLDSCWENIKNKRATRSEWWRGQYLALFGPKVDQDYVEDDIANALNNLAESNLISYTISKKKMDRGYIAIHPLIQSYLLGEIGSATIDPDPWTVAMVTMAESVSIGSTKRSHRPLLDRYARHKVAAHMVAGLQRKRCWQDWFTQSSDSRDRIQIGRKIAFVFYENGHQDLALQLQELLLKQVKRGMEHTEDITWVNLYLHVMNDLAITEMELGQLSKALDRREEILRTSKDMGQFPHESTLLWTSNLAKSYRAAHRFHDALALLQIVFDSHRRSSTFNLSEVDYSQIVGVKDYATTLHANGRYAEARFWREFCLCKLRHLTQPNHFLEPQSWSGETTSTTIHDLECQLLLDLAMSFLEFGLELEAEKMCNLVYSTSVRFLANDHLDVLRTSERLSNIAWRVDQNNSRLRFWKCSLMQKCEAKYGEKHLQTLSFRTAYAETLSKIDLEYSMNLFRSVIRDQEQAHDQALGLPRYTKSRMAWHLSAYGTRDQKHQAVEIQENVVKESRESTKYQGDHNQLKDEEKLGDFLNRIGLHFDAKQQYQKTMYLRGKYSKAYNPFTDEPEMHPATIEVKHKLASSFLQLAGCRCFSPGDECQPRSRSTNEKHGSLDGSAWHSGSMSRAQRKLSLSRPSLNFGAIINHRTRSYVVASEAGNTHHSKDIAQDDDDYSSAVTRNSFSTGGRTRYASSNCSEADPPQDTDHPRPLNSSQVHQIQATHLETALTMYRELRGSCEQSVGVSPRLHMSILQSLRKALGVQDIEANKTERMELEEKINALCHQPARTHVNRGDEKLQSIRDWQLGVHVDCSLEDE</sequence>
<dbReference type="PANTHER" id="PTHR48182:SF3">
    <property type="entry name" value="DUF676 DOMAIN-CONTAINING PROTEIN"/>
    <property type="match status" value="1"/>
</dbReference>
<dbReference type="Pfam" id="PF05057">
    <property type="entry name" value="DUF676"/>
    <property type="match status" value="1"/>
</dbReference>
<feature type="compositionally biased region" description="Polar residues" evidence="2">
    <location>
        <begin position="1228"/>
        <end position="1249"/>
    </location>
</feature>
<dbReference type="InterPro" id="IPR027417">
    <property type="entry name" value="P-loop_NTPase"/>
</dbReference>
<dbReference type="InterPro" id="IPR029058">
    <property type="entry name" value="AB_hydrolase_fold"/>
</dbReference>
<dbReference type="Gene3D" id="3.40.50.1820">
    <property type="entry name" value="alpha/beta hydrolase"/>
    <property type="match status" value="1"/>
</dbReference>
<feature type="region of interest" description="Disordered" evidence="2">
    <location>
        <begin position="1212"/>
        <end position="1266"/>
    </location>
</feature>
<accession>A0A8H4TX86</accession>
<dbReference type="OrthoDB" id="5086500at2759"/>
<dbReference type="InterPro" id="IPR007751">
    <property type="entry name" value="DUF676_lipase-like"/>
</dbReference>
<evidence type="ECO:0000256" key="2">
    <source>
        <dbReference type="SAM" id="MobiDB-lite"/>
    </source>
</evidence>
<dbReference type="EMBL" id="JABEXW010000334">
    <property type="protein sequence ID" value="KAF4965669.1"/>
    <property type="molecule type" value="Genomic_DNA"/>
</dbReference>